<keyword evidence="4" id="KW-0233">DNA recombination</keyword>
<keyword evidence="3 5" id="KW-0238">DNA-binding</keyword>
<dbReference type="InterPro" id="IPR011010">
    <property type="entry name" value="DNA_brk_join_enz"/>
</dbReference>
<gene>
    <name evidence="8" type="ORF">SAMN02745152_00476</name>
</gene>
<dbReference type="PANTHER" id="PTHR30349">
    <property type="entry name" value="PHAGE INTEGRASE-RELATED"/>
    <property type="match status" value="1"/>
</dbReference>
<dbReference type="Pfam" id="PF00589">
    <property type="entry name" value="Phage_integrase"/>
    <property type="match status" value="1"/>
</dbReference>
<keyword evidence="9" id="KW-1185">Reference proteome</keyword>
<dbReference type="InterPro" id="IPR050090">
    <property type="entry name" value="Tyrosine_recombinase_XerCD"/>
</dbReference>
<dbReference type="STRING" id="225004.SAMN02745152_00476"/>
<evidence type="ECO:0000256" key="2">
    <source>
        <dbReference type="ARBA" id="ARBA00022908"/>
    </source>
</evidence>
<dbReference type="GO" id="GO:0015074">
    <property type="term" value="P:DNA integration"/>
    <property type="evidence" value="ECO:0007669"/>
    <property type="project" value="UniProtKB-KW"/>
</dbReference>
<dbReference type="Proteomes" id="UP000190395">
    <property type="component" value="Unassembled WGS sequence"/>
</dbReference>
<dbReference type="Gene3D" id="1.10.443.10">
    <property type="entry name" value="Intergrase catalytic core"/>
    <property type="match status" value="1"/>
</dbReference>
<dbReference type="GO" id="GO:0006310">
    <property type="term" value="P:DNA recombination"/>
    <property type="evidence" value="ECO:0007669"/>
    <property type="project" value="UniProtKB-KW"/>
</dbReference>
<reference evidence="8 9" key="1">
    <citation type="submission" date="2017-02" db="EMBL/GenBank/DDBJ databases">
        <authorList>
            <person name="Peterson S.W."/>
        </authorList>
    </citation>
    <scope>NUCLEOTIDE SEQUENCE [LARGE SCALE GENOMIC DNA]</scope>
    <source>
        <strain evidence="8 9">ATCC BAA-909</strain>
    </source>
</reference>
<proteinExistence type="predicted"/>
<evidence type="ECO:0000256" key="4">
    <source>
        <dbReference type="ARBA" id="ARBA00023172"/>
    </source>
</evidence>
<dbReference type="InterPro" id="IPR002104">
    <property type="entry name" value="Integrase_catalytic"/>
</dbReference>
<evidence type="ECO:0000313" key="8">
    <source>
        <dbReference type="EMBL" id="SJZ52466.1"/>
    </source>
</evidence>
<accession>A0A1T4LCT9</accession>
<dbReference type="InterPro" id="IPR013762">
    <property type="entry name" value="Integrase-like_cat_sf"/>
</dbReference>
<dbReference type="Pfam" id="PF02899">
    <property type="entry name" value="Phage_int_SAM_1"/>
    <property type="match status" value="1"/>
</dbReference>
<keyword evidence="1" id="KW-0159">Chromosome partition</keyword>
<dbReference type="SUPFAM" id="SSF56349">
    <property type="entry name" value="DNA breaking-rejoining enzymes"/>
    <property type="match status" value="1"/>
</dbReference>
<sequence>MTVKMLVQQFYTDVRTVERLSENTAKTYAECVILFFRWLAKEKIKLSSVTTKNLVYYLVWRKTEGTDELTIAKDISALRLFGSFLKRKNYWKENFALPLDRPKPSRSLPKVLSVEQVDAFLNAIDLSKPLGIRDRALFELIYSCGLRISEAAGLKIQNLHLKERVLIVQGKGDKERMVPFGETAKIRLEAYLNEVRPQLVGTRVIDEVFVNYQGKPLSRKGIWKNFQIYEAKSGINAKVHTLRHSFATHLLAGGMDLRSVQELLGHSDLATTTIYTHIENSQLREAHKKFFPGHRTEDQEN</sequence>
<dbReference type="PROSITE" id="PS51900">
    <property type="entry name" value="CB"/>
    <property type="match status" value="1"/>
</dbReference>
<evidence type="ECO:0000313" key="9">
    <source>
        <dbReference type="Proteomes" id="UP000190395"/>
    </source>
</evidence>
<dbReference type="InterPro" id="IPR010998">
    <property type="entry name" value="Integrase_recombinase_N"/>
</dbReference>
<dbReference type="RefSeq" id="WP_078930233.1">
    <property type="nucleotide sequence ID" value="NZ_FUXC01000002.1"/>
</dbReference>
<dbReference type="CDD" id="cd00798">
    <property type="entry name" value="INT_XerDC_C"/>
    <property type="match status" value="1"/>
</dbReference>
<dbReference type="NCBIfam" id="NF001399">
    <property type="entry name" value="PRK00283.1"/>
    <property type="match status" value="1"/>
</dbReference>
<evidence type="ECO:0000259" key="7">
    <source>
        <dbReference type="PROSITE" id="PS51900"/>
    </source>
</evidence>
<dbReference type="OrthoDB" id="341301at2"/>
<evidence type="ECO:0000256" key="1">
    <source>
        <dbReference type="ARBA" id="ARBA00022829"/>
    </source>
</evidence>
<feature type="domain" description="Tyr recombinase" evidence="6">
    <location>
        <begin position="107"/>
        <end position="288"/>
    </location>
</feature>
<protein>
    <submittedName>
        <fullName evidence="8">Integrase/recombinase XerD</fullName>
    </submittedName>
</protein>
<evidence type="ECO:0000256" key="3">
    <source>
        <dbReference type="ARBA" id="ARBA00023125"/>
    </source>
</evidence>
<dbReference type="GeneID" id="303366746"/>
<evidence type="ECO:0000256" key="5">
    <source>
        <dbReference type="PROSITE-ProRule" id="PRU01248"/>
    </source>
</evidence>
<dbReference type="GO" id="GO:0003677">
    <property type="term" value="F:DNA binding"/>
    <property type="evidence" value="ECO:0007669"/>
    <property type="project" value="UniProtKB-UniRule"/>
</dbReference>
<evidence type="ECO:0000259" key="6">
    <source>
        <dbReference type="PROSITE" id="PS51898"/>
    </source>
</evidence>
<keyword evidence="2" id="KW-0229">DNA integration</keyword>
<dbReference type="GO" id="GO:0007059">
    <property type="term" value="P:chromosome segregation"/>
    <property type="evidence" value="ECO:0007669"/>
    <property type="project" value="UniProtKB-KW"/>
</dbReference>
<dbReference type="EMBL" id="FUXC01000002">
    <property type="protein sequence ID" value="SJZ52466.1"/>
    <property type="molecule type" value="Genomic_DNA"/>
</dbReference>
<dbReference type="InterPro" id="IPR004107">
    <property type="entry name" value="Integrase_SAM-like_N"/>
</dbReference>
<dbReference type="InterPro" id="IPR044068">
    <property type="entry name" value="CB"/>
</dbReference>
<organism evidence="8 9">
    <name type="scientific">Treponema berlinense</name>
    <dbReference type="NCBI Taxonomy" id="225004"/>
    <lineage>
        <taxon>Bacteria</taxon>
        <taxon>Pseudomonadati</taxon>
        <taxon>Spirochaetota</taxon>
        <taxon>Spirochaetia</taxon>
        <taxon>Spirochaetales</taxon>
        <taxon>Treponemataceae</taxon>
        <taxon>Treponema</taxon>
    </lineage>
</organism>
<dbReference type="AlphaFoldDB" id="A0A1T4LCT9"/>
<dbReference type="PANTHER" id="PTHR30349:SF81">
    <property type="entry name" value="TYROSINE RECOMBINASE XERC"/>
    <property type="match status" value="1"/>
</dbReference>
<name>A0A1T4LCT9_9SPIR</name>
<dbReference type="PROSITE" id="PS51898">
    <property type="entry name" value="TYR_RECOMBINASE"/>
    <property type="match status" value="1"/>
</dbReference>
<dbReference type="Gene3D" id="1.10.150.130">
    <property type="match status" value="1"/>
</dbReference>
<feature type="domain" description="Core-binding (CB)" evidence="7">
    <location>
        <begin position="1"/>
        <end position="86"/>
    </location>
</feature>